<name>A0A433DLA2_9FUNG</name>
<organism evidence="1 2">
    <name type="scientific">Jimgerdemannia flammicorona</name>
    <dbReference type="NCBI Taxonomy" id="994334"/>
    <lineage>
        <taxon>Eukaryota</taxon>
        <taxon>Fungi</taxon>
        <taxon>Fungi incertae sedis</taxon>
        <taxon>Mucoromycota</taxon>
        <taxon>Mucoromycotina</taxon>
        <taxon>Endogonomycetes</taxon>
        <taxon>Endogonales</taxon>
        <taxon>Endogonaceae</taxon>
        <taxon>Jimgerdemannia</taxon>
    </lineage>
</organism>
<keyword evidence="2" id="KW-1185">Reference proteome</keyword>
<dbReference type="EMBL" id="RBNI01000560">
    <property type="protein sequence ID" value="RUP51652.1"/>
    <property type="molecule type" value="Genomic_DNA"/>
</dbReference>
<reference evidence="1 2" key="1">
    <citation type="journal article" date="2018" name="New Phytol.">
        <title>Phylogenomics of Endogonaceae and evolution of mycorrhizas within Mucoromycota.</title>
        <authorList>
            <person name="Chang Y."/>
            <person name="Desiro A."/>
            <person name="Na H."/>
            <person name="Sandor L."/>
            <person name="Lipzen A."/>
            <person name="Clum A."/>
            <person name="Barry K."/>
            <person name="Grigoriev I.V."/>
            <person name="Martin F.M."/>
            <person name="Stajich J.E."/>
            <person name="Smith M.E."/>
            <person name="Bonito G."/>
            <person name="Spatafora J.W."/>
        </authorList>
    </citation>
    <scope>NUCLEOTIDE SEQUENCE [LARGE SCALE GENOMIC DNA]</scope>
    <source>
        <strain evidence="1 2">GMNB39</strain>
    </source>
</reference>
<comment type="caution">
    <text evidence="1">The sequence shown here is derived from an EMBL/GenBank/DDBJ whole genome shotgun (WGS) entry which is preliminary data.</text>
</comment>
<accession>A0A433DLA2</accession>
<sequence length="75" mass="8064">MTSSPSGNHVKKCHVVITPKINKIISIASGSTSRPWPGSSGPGFLSSLKGLWCRNRGVMPIPFLPDAKTPKQKNH</sequence>
<gene>
    <name evidence="1" type="ORF">BC936DRAFT_146772</name>
</gene>
<evidence type="ECO:0000313" key="2">
    <source>
        <dbReference type="Proteomes" id="UP000268093"/>
    </source>
</evidence>
<proteinExistence type="predicted"/>
<evidence type="ECO:0000313" key="1">
    <source>
        <dbReference type="EMBL" id="RUP51652.1"/>
    </source>
</evidence>
<dbReference type="Proteomes" id="UP000268093">
    <property type="component" value="Unassembled WGS sequence"/>
</dbReference>
<dbReference type="AlphaFoldDB" id="A0A433DLA2"/>
<protein>
    <submittedName>
        <fullName evidence="1">Uncharacterized protein</fullName>
    </submittedName>
</protein>